<reference evidence="3" key="2">
    <citation type="journal article" date="2023" name="IMA Fungus">
        <title>Comparative genomic study of the Penicillium genus elucidates a diverse pangenome and 15 lateral gene transfer events.</title>
        <authorList>
            <person name="Petersen C."/>
            <person name="Sorensen T."/>
            <person name="Nielsen M.R."/>
            <person name="Sondergaard T.E."/>
            <person name="Sorensen J.L."/>
            <person name="Fitzpatrick D.A."/>
            <person name="Frisvad J.C."/>
            <person name="Nielsen K.L."/>
        </authorList>
    </citation>
    <scope>NUCLEOTIDE SEQUENCE</scope>
    <source>
        <strain evidence="3">IBT 35675</strain>
    </source>
</reference>
<gene>
    <name evidence="3" type="ORF">N7541_008019</name>
</gene>
<reference evidence="3" key="1">
    <citation type="submission" date="2022-12" db="EMBL/GenBank/DDBJ databases">
        <authorList>
            <person name="Petersen C."/>
        </authorList>
    </citation>
    <scope>NUCLEOTIDE SEQUENCE</scope>
    <source>
        <strain evidence="3">IBT 35675</strain>
    </source>
</reference>
<keyword evidence="4" id="KW-1185">Reference proteome</keyword>
<dbReference type="EMBL" id="JAPZBR010000006">
    <property type="protein sequence ID" value="KAJ5350292.1"/>
    <property type="molecule type" value="Genomic_DNA"/>
</dbReference>
<organism evidence="3 4">
    <name type="scientific">Penicillium brevicompactum</name>
    <dbReference type="NCBI Taxonomy" id="5074"/>
    <lineage>
        <taxon>Eukaryota</taxon>
        <taxon>Fungi</taxon>
        <taxon>Dikarya</taxon>
        <taxon>Ascomycota</taxon>
        <taxon>Pezizomycotina</taxon>
        <taxon>Eurotiomycetes</taxon>
        <taxon>Eurotiomycetidae</taxon>
        <taxon>Eurotiales</taxon>
        <taxon>Aspergillaceae</taxon>
        <taxon>Penicillium</taxon>
    </lineage>
</organism>
<dbReference type="PANTHER" id="PTHR10845">
    <property type="entry name" value="REGULATOR OF G PROTEIN SIGNALING"/>
    <property type="match status" value="1"/>
</dbReference>
<proteinExistence type="predicted"/>
<dbReference type="InterPro" id="IPR036305">
    <property type="entry name" value="RGS_sf"/>
</dbReference>
<dbReference type="InterPro" id="IPR016137">
    <property type="entry name" value="RGS"/>
</dbReference>
<name>A0A9W9UMF0_PENBR</name>
<dbReference type="Proteomes" id="UP001148299">
    <property type="component" value="Unassembled WGS sequence"/>
</dbReference>
<protein>
    <recommendedName>
        <fullName evidence="2">RGS domain-containing protein</fullName>
    </recommendedName>
</protein>
<dbReference type="AlphaFoldDB" id="A0A9W9UMF0"/>
<dbReference type="PANTHER" id="PTHR10845:SF267">
    <property type="entry name" value="REGULATOR OF G PROTEIN SIGNALING DOMAIN PROTEIN (AFU_ORTHOLOGUE AFUA_6G06860)"/>
    <property type="match status" value="1"/>
</dbReference>
<dbReference type="SUPFAM" id="SSF48097">
    <property type="entry name" value="Regulator of G-protein signaling, RGS"/>
    <property type="match status" value="1"/>
</dbReference>
<dbReference type="SMART" id="SM00315">
    <property type="entry name" value="RGS"/>
    <property type="match status" value="1"/>
</dbReference>
<dbReference type="CDD" id="cd07440">
    <property type="entry name" value="RGS"/>
    <property type="match status" value="1"/>
</dbReference>
<dbReference type="InterPro" id="IPR044926">
    <property type="entry name" value="RGS_subdomain_2"/>
</dbReference>
<feature type="compositionally biased region" description="Polar residues" evidence="1">
    <location>
        <begin position="193"/>
        <end position="209"/>
    </location>
</feature>
<feature type="region of interest" description="Disordered" evidence="1">
    <location>
        <begin position="193"/>
        <end position="228"/>
    </location>
</feature>
<accession>A0A9W9UMF0</accession>
<dbReference type="PROSITE" id="PS50132">
    <property type="entry name" value="RGS"/>
    <property type="match status" value="1"/>
</dbReference>
<evidence type="ECO:0000256" key="1">
    <source>
        <dbReference type="SAM" id="MobiDB-lite"/>
    </source>
</evidence>
<comment type="caution">
    <text evidence="3">The sequence shown here is derived from an EMBL/GenBank/DDBJ whole genome shotgun (WGS) entry which is preliminary data.</text>
</comment>
<sequence>MSSSGSNDPSIGVSEAPTMLNNLRARSYRAACGLTLDEVLNNTAPPPYTLSAFIEYLSQNHCLETLEFILEAKRYREGYKSLVESAEKSIETINSSASINLSKLYQLLLATYILPGAAREVNLSVNVRDALLRHKDMSTPPLPETLEPAVKSIHNLMEDSIFVSFLNSASIVLHKDPTSKASNQNDISPYLTRTISDNQPTKPVQTKCPSLNPLGKTWSWPPWSRQAQ</sequence>
<feature type="domain" description="RGS" evidence="2">
    <location>
        <begin position="53"/>
        <end position="168"/>
    </location>
</feature>
<dbReference type="Pfam" id="PF00615">
    <property type="entry name" value="RGS"/>
    <property type="match status" value="1"/>
</dbReference>
<evidence type="ECO:0000313" key="4">
    <source>
        <dbReference type="Proteomes" id="UP001148299"/>
    </source>
</evidence>
<evidence type="ECO:0000259" key="2">
    <source>
        <dbReference type="PROSITE" id="PS50132"/>
    </source>
</evidence>
<dbReference type="Gene3D" id="1.10.167.10">
    <property type="entry name" value="Regulator of G-protein Signalling 4, domain 2"/>
    <property type="match status" value="1"/>
</dbReference>
<evidence type="ECO:0000313" key="3">
    <source>
        <dbReference type="EMBL" id="KAJ5350292.1"/>
    </source>
</evidence>
<dbReference type="OrthoDB" id="10266999at2759"/>